<accession>A0A6J8CM21</accession>
<sequence length="179" mass="20309">MVWHWFNVLMLRKVKHSVTLQLTIKKNMSQCFSVAHTVADVEADTRMILNALNFDTKFREMGKSGRTIIRTSNTNVIVLCVHYYKHMTHTSELWLQMGNISSVKDGRRFLPIHQLCACLSPTICKLLPAVHALTGCDTTSSLFGVGKQTVYKTLKDTHDYFSGLQSFGNIDKDEALVWA</sequence>
<evidence type="ECO:0000313" key="1">
    <source>
        <dbReference type="EMBL" id="CAC5397473.1"/>
    </source>
</evidence>
<gene>
    <name evidence="1" type="ORF">MCOR_31903</name>
</gene>
<name>A0A6J8CM21_MYTCO</name>
<dbReference type="Proteomes" id="UP000507470">
    <property type="component" value="Unassembled WGS sequence"/>
</dbReference>
<dbReference type="OrthoDB" id="7387685at2759"/>
<dbReference type="AlphaFoldDB" id="A0A6J8CM21"/>
<organism evidence="1 2">
    <name type="scientific">Mytilus coruscus</name>
    <name type="common">Sea mussel</name>
    <dbReference type="NCBI Taxonomy" id="42192"/>
    <lineage>
        <taxon>Eukaryota</taxon>
        <taxon>Metazoa</taxon>
        <taxon>Spiralia</taxon>
        <taxon>Lophotrochozoa</taxon>
        <taxon>Mollusca</taxon>
        <taxon>Bivalvia</taxon>
        <taxon>Autobranchia</taxon>
        <taxon>Pteriomorphia</taxon>
        <taxon>Mytilida</taxon>
        <taxon>Mytiloidea</taxon>
        <taxon>Mytilidae</taxon>
        <taxon>Mytilinae</taxon>
        <taxon>Mytilus</taxon>
    </lineage>
</organism>
<protein>
    <submittedName>
        <fullName evidence="1">Uncharacterized protein</fullName>
    </submittedName>
</protein>
<reference evidence="1 2" key="1">
    <citation type="submission" date="2020-06" db="EMBL/GenBank/DDBJ databases">
        <authorList>
            <person name="Li R."/>
            <person name="Bekaert M."/>
        </authorList>
    </citation>
    <scope>NUCLEOTIDE SEQUENCE [LARGE SCALE GENOMIC DNA]</scope>
    <source>
        <strain evidence="2">wild</strain>
    </source>
</reference>
<evidence type="ECO:0000313" key="2">
    <source>
        <dbReference type="Proteomes" id="UP000507470"/>
    </source>
</evidence>
<proteinExistence type="predicted"/>
<keyword evidence="2" id="KW-1185">Reference proteome</keyword>
<dbReference type="EMBL" id="CACVKT020005685">
    <property type="protein sequence ID" value="CAC5397473.1"/>
    <property type="molecule type" value="Genomic_DNA"/>
</dbReference>